<dbReference type="GeneID" id="26907220"/>
<comment type="caution">
    <text evidence="2">The sequence shown here is derived from an EMBL/GenBank/DDBJ whole genome shotgun (WGS) entry which is preliminary data.</text>
</comment>
<feature type="region of interest" description="Disordered" evidence="1">
    <location>
        <begin position="1"/>
        <end position="34"/>
    </location>
</feature>
<evidence type="ECO:0000256" key="1">
    <source>
        <dbReference type="SAM" id="MobiDB-lite"/>
    </source>
</evidence>
<dbReference type="EMBL" id="LGTL01000016">
    <property type="protein sequence ID" value="KPA77560.1"/>
    <property type="molecule type" value="Genomic_DNA"/>
</dbReference>
<dbReference type="RefSeq" id="XP_015655999.1">
    <property type="nucleotide sequence ID" value="XM_015805386.1"/>
</dbReference>
<proteinExistence type="predicted"/>
<organism evidence="2 3">
    <name type="scientific">Leptomonas pyrrhocoris</name>
    <name type="common">Firebug parasite</name>
    <dbReference type="NCBI Taxonomy" id="157538"/>
    <lineage>
        <taxon>Eukaryota</taxon>
        <taxon>Discoba</taxon>
        <taxon>Euglenozoa</taxon>
        <taxon>Kinetoplastea</taxon>
        <taxon>Metakinetoplastina</taxon>
        <taxon>Trypanosomatida</taxon>
        <taxon>Trypanosomatidae</taxon>
        <taxon>Leishmaniinae</taxon>
        <taxon>Leptomonas</taxon>
    </lineage>
</organism>
<gene>
    <name evidence="2" type="ORF">ABB37_06934</name>
</gene>
<evidence type="ECO:0000313" key="3">
    <source>
        <dbReference type="Proteomes" id="UP000037923"/>
    </source>
</evidence>
<reference evidence="2 3" key="1">
    <citation type="submission" date="2015-07" db="EMBL/GenBank/DDBJ databases">
        <title>High-quality genome of monoxenous trypanosomatid Leptomonas pyrrhocoris.</title>
        <authorList>
            <person name="Flegontov P."/>
            <person name="Butenko A."/>
            <person name="Firsov S."/>
            <person name="Vlcek C."/>
            <person name="Logacheva M.D."/>
            <person name="Field M."/>
            <person name="Filatov D."/>
            <person name="Flegontova O."/>
            <person name="Gerasimov E."/>
            <person name="Jackson A.P."/>
            <person name="Kelly S."/>
            <person name="Opperdoes F."/>
            <person name="O'Reilly A."/>
            <person name="Votypka J."/>
            <person name="Yurchenko V."/>
            <person name="Lukes J."/>
        </authorList>
    </citation>
    <scope>NUCLEOTIDE SEQUENCE [LARGE SCALE GENOMIC DNA]</scope>
    <source>
        <strain evidence="2">H10</strain>
    </source>
</reference>
<accession>A0A0M9FWK2</accession>
<dbReference type="VEuPathDB" id="TriTrypDB:LpyrH10_16_1160"/>
<feature type="compositionally biased region" description="Basic and acidic residues" evidence="1">
    <location>
        <begin position="216"/>
        <end position="236"/>
    </location>
</feature>
<sequence length="812" mass="84775">MRHQPPRTSIGGDGSPSPAIVPTRSSGSRLRRRRADSLALHHHLTDASAAAALSPLLKSKYKSNTGGGGRVSYGPGAGVIGTHLALLGHDEKKKEETDRDEKLAQLQQSDPGLEAADHTQTALRMKAQYASCGPRRVPNALRTGMDGVAVAAAVDSFYTAPFLQLACREAAEREVAARLRGYVKKMTSKLHTVRVEGLKEAMSQLLQWTTQASVESTERRREQQQQEEQEQRHVDAPYEQYPGALTLPPYDAVRVEVLGASSSPAAGAHHHHRAAALPSPRGGGGGGRAEEVRLARAANAARSPSWDVVQQALEGVDYTSAIFNAILIPRLEVRNAMSTGVPISIQLSSEMALQWTTLPTTRHPAPMPPAVTAAAAAAKDEASPGKDGPSTPPRPNELLQAATAITYEEQELALRYIQGACLTLYYQRRCCSEGCLVYYATEVFQCMRSHAEALFTWQRRELEDREQQQQQQNGGNKKKGNLGVTVVPQPTSTAVNTVAVDPGLIRVVVALVEAVEAACHYNPSCLRRLVQTGGVTAMLNLAYCPFMPTSVRSAVLSAISVLLQEVNPLRRYVAASSTPGEGGSLDRSADPLLQRMVENAMHDNPIGHHGRQIPYSTDRGSASKFDSAVRDWFFANGLGNVIPAVAQLQDLRSTFQSTSFMVPQGMTGASMGGVGGGASSGQGGGGGGPGGGTGGSAAGGGGGGGAVAPLAVANASANMSFASIIASARPSLHSPLTGRTFGGGGGSGGVGVVGGGPGNAVVGGGAGGAVAGGTAAAAAVAAATHANMQREGELYRKRVGRLLECMDGRELR</sequence>
<feature type="region of interest" description="Disordered" evidence="1">
    <location>
        <begin position="91"/>
        <end position="119"/>
    </location>
</feature>
<feature type="region of interest" description="Disordered" evidence="1">
    <location>
        <begin position="263"/>
        <end position="288"/>
    </location>
</feature>
<feature type="compositionally biased region" description="Basic and acidic residues" evidence="1">
    <location>
        <begin position="91"/>
        <end position="103"/>
    </location>
</feature>
<protein>
    <submittedName>
        <fullName evidence="2">Uncharacterized protein</fullName>
    </submittedName>
</protein>
<dbReference type="OMA" id="FQCMRSH"/>
<keyword evidence="3" id="KW-1185">Reference proteome</keyword>
<dbReference type="Proteomes" id="UP000037923">
    <property type="component" value="Unassembled WGS sequence"/>
</dbReference>
<dbReference type="AlphaFoldDB" id="A0A0M9FWK2"/>
<name>A0A0M9FWK2_LEPPY</name>
<feature type="region of interest" description="Disordered" evidence="1">
    <location>
        <begin position="671"/>
        <end position="700"/>
    </location>
</feature>
<feature type="region of interest" description="Disordered" evidence="1">
    <location>
        <begin position="213"/>
        <end position="236"/>
    </location>
</feature>
<dbReference type="OrthoDB" id="251100at2759"/>
<evidence type="ECO:0000313" key="2">
    <source>
        <dbReference type="EMBL" id="KPA77560.1"/>
    </source>
</evidence>
<feature type="region of interest" description="Disordered" evidence="1">
    <location>
        <begin position="370"/>
        <end position="396"/>
    </location>
</feature>